<organism evidence="1 2">
    <name type="scientific">Actinospica durhamensis</name>
    <dbReference type="NCBI Taxonomy" id="1508375"/>
    <lineage>
        <taxon>Bacteria</taxon>
        <taxon>Bacillati</taxon>
        <taxon>Actinomycetota</taxon>
        <taxon>Actinomycetes</taxon>
        <taxon>Catenulisporales</taxon>
        <taxon>Actinospicaceae</taxon>
        <taxon>Actinospica</taxon>
    </lineage>
</organism>
<comment type="caution">
    <text evidence="1">The sequence shown here is derived from an EMBL/GenBank/DDBJ whole genome shotgun (WGS) entry which is preliminary data.</text>
</comment>
<sequence>MSPVPRFAAAAFGAALQGADGLAELAAESARRAGRGASAAAAVADRAYRDAVRRGDRAARQCAAHTARQAQAAADVSARWLDREVVRRVAASMTPYLVEELVPTVIEGVLPLIRSRVVPLIVADLAEDEQIREMIAQQSRGMAAWTVGEVRKVSTAADDRVELAARRVLRRRRPTDAGD</sequence>
<keyword evidence="2" id="KW-1185">Reference proteome</keyword>
<evidence type="ECO:0000313" key="2">
    <source>
        <dbReference type="Proteomes" id="UP000675781"/>
    </source>
</evidence>
<dbReference type="AlphaFoldDB" id="A0A941EJT1"/>
<evidence type="ECO:0000313" key="1">
    <source>
        <dbReference type="EMBL" id="MBR7833795.1"/>
    </source>
</evidence>
<proteinExistence type="predicted"/>
<name>A0A941EJT1_9ACTN</name>
<dbReference type="EMBL" id="JAGSOG010000040">
    <property type="protein sequence ID" value="MBR7833795.1"/>
    <property type="molecule type" value="Genomic_DNA"/>
</dbReference>
<accession>A0A941EJT1</accession>
<gene>
    <name evidence="1" type="ORF">KDL01_10995</name>
</gene>
<protein>
    <submittedName>
        <fullName evidence="1">Uncharacterized protein</fullName>
    </submittedName>
</protein>
<reference evidence="1" key="1">
    <citation type="submission" date="2021-04" db="EMBL/GenBank/DDBJ databases">
        <title>Genome based classification of Actinospica acidithermotolerans sp. nov., an actinobacterium isolated from an Indonesian hot spring.</title>
        <authorList>
            <person name="Kusuma A.B."/>
            <person name="Putra K.E."/>
            <person name="Nafisah S."/>
            <person name="Loh J."/>
            <person name="Nouioui I."/>
            <person name="Goodfellow M."/>
        </authorList>
    </citation>
    <scope>NUCLEOTIDE SEQUENCE</scope>
    <source>
        <strain evidence="1">CSCA 57</strain>
    </source>
</reference>
<dbReference type="RefSeq" id="WP_212528316.1">
    <property type="nucleotide sequence ID" value="NZ_JAGSOG010000040.1"/>
</dbReference>
<dbReference type="Proteomes" id="UP000675781">
    <property type="component" value="Unassembled WGS sequence"/>
</dbReference>